<evidence type="ECO:0000256" key="2">
    <source>
        <dbReference type="SAM" id="MobiDB-lite"/>
    </source>
</evidence>
<feature type="compositionally biased region" description="Polar residues" evidence="2">
    <location>
        <begin position="348"/>
        <end position="357"/>
    </location>
</feature>
<dbReference type="Proteomes" id="UP001519272">
    <property type="component" value="Unassembled WGS sequence"/>
</dbReference>
<keyword evidence="3" id="KW-0472">Membrane</keyword>
<dbReference type="InterPro" id="IPR050922">
    <property type="entry name" value="LytR/CpsA/Psr_CW_biosynth"/>
</dbReference>
<dbReference type="InterPro" id="IPR004474">
    <property type="entry name" value="LytR_CpsA_psr"/>
</dbReference>
<evidence type="ECO:0000256" key="3">
    <source>
        <dbReference type="SAM" id="Phobius"/>
    </source>
</evidence>
<feature type="region of interest" description="Disordered" evidence="2">
    <location>
        <begin position="1"/>
        <end position="26"/>
    </location>
</feature>
<feature type="region of interest" description="Disordered" evidence="2">
    <location>
        <begin position="337"/>
        <end position="357"/>
    </location>
</feature>
<feature type="domain" description="Cell envelope-related transcriptional attenuator" evidence="4">
    <location>
        <begin position="102"/>
        <end position="265"/>
    </location>
</feature>
<keyword evidence="6" id="KW-1185">Reference proteome</keyword>
<evidence type="ECO:0000313" key="6">
    <source>
        <dbReference type="Proteomes" id="UP001519272"/>
    </source>
</evidence>
<evidence type="ECO:0000313" key="5">
    <source>
        <dbReference type="EMBL" id="MBP1904353.1"/>
    </source>
</evidence>
<accession>A0ABS4FP43</accession>
<evidence type="ECO:0000259" key="4">
    <source>
        <dbReference type="Pfam" id="PF03816"/>
    </source>
</evidence>
<sequence>MSNQRSGLPPRQVQKQGSKGSNKKRKKTSGFKRFMQVFIALLFTVIIAGGCYIGYLYATLDKALDEAGSDGVVAPENAATVKPITFLLLGTDYRTETKTHLSDVVMVISMNPKTNSATIVSLPRDTKVQLDGYRSNKLNAYYPTFLSKEKKGGNPAKQEMKTMMSKYLDVPIDYTVVLNFQAFKDIVDALKGVDVNVDANMCYRDNADGTNINLKKGAQHLDGKEALDYVRYRKSNCKPKTAGSDDFSRNRRQNEVLNALVDQAKSLNGVLGAADVIKAVGKNLSTDFENQQMKNMISAYWDISKEDIHFVPVTGEWRSPYVYINKKQLGAAKQALKDELAGVKPPENTKSNKANQK</sequence>
<organism evidence="5 6">
    <name type="scientific">Paenibacillus turicensis</name>
    <dbReference type="NCBI Taxonomy" id="160487"/>
    <lineage>
        <taxon>Bacteria</taxon>
        <taxon>Bacillati</taxon>
        <taxon>Bacillota</taxon>
        <taxon>Bacilli</taxon>
        <taxon>Bacillales</taxon>
        <taxon>Paenibacillaceae</taxon>
        <taxon>Paenibacillus</taxon>
    </lineage>
</organism>
<dbReference type="PANTHER" id="PTHR33392:SF6">
    <property type="entry name" value="POLYISOPRENYL-TEICHOIC ACID--PEPTIDOGLYCAN TEICHOIC ACID TRANSFERASE TAGU"/>
    <property type="match status" value="1"/>
</dbReference>
<protein>
    <submittedName>
        <fullName evidence="5">LCP family protein required for cell wall assembly</fullName>
    </submittedName>
</protein>
<keyword evidence="3" id="KW-0812">Transmembrane</keyword>
<gene>
    <name evidence="5" type="ORF">J2Z32_000970</name>
</gene>
<keyword evidence="3" id="KW-1133">Transmembrane helix</keyword>
<dbReference type="NCBIfam" id="TIGR00350">
    <property type="entry name" value="lytR_cpsA_psr"/>
    <property type="match status" value="1"/>
</dbReference>
<proteinExistence type="inferred from homology"/>
<dbReference type="PANTHER" id="PTHR33392">
    <property type="entry name" value="POLYISOPRENYL-TEICHOIC ACID--PEPTIDOGLYCAN TEICHOIC ACID TRANSFERASE TAGU"/>
    <property type="match status" value="1"/>
</dbReference>
<name>A0ABS4FP43_9BACL</name>
<dbReference type="Pfam" id="PF03816">
    <property type="entry name" value="LytR_cpsA_psr"/>
    <property type="match status" value="1"/>
</dbReference>
<feature type="transmembrane region" description="Helical" evidence="3">
    <location>
        <begin position="34"/>
        <end position="57"/>
    </location>
</feature>
<reference evidence="5 6" key="1">
    <citation type="submission" date="2021-03" db="EMBL/GenBank/DDBJ databases">
        <title>Genomic Encyclopedia of Type Strains, Phase IV (KMG-IV): sequencing the most valuable type-strain genomes for metagenomic binning, comparative biology and taxonomic classification.</title>
        <authorList>
            <person name="Goeker M."/>
        </authorList>
    </citation>
    <scope>NUCLEOTIDE SEQUENCE [LARGE SCALE GENOMIC DNA]</scope>
    <source>
        <strain evidence="5 6">DSM 14349</strain>
    </source>
</reference>
<dbReference type="RefSeq" id="WP_210088031.1">
    <property type="nucleotide sequence ID" value="NZ_JAGGKG010000003.1"/>
</dbReference>
<dbReference type="Gene3D" id="3.40.630.190">
    <property type="entry name" value="LCP protein"/>
    <property type="match status" value="1"/>
</dbReference>
<comment type="similarity">
    <text evidence="1">Belongs to the LytR/CpsA/Psr (LCP) family.</text>
</comment>
<evidence type="ECO:0000256" key="1">
    <source>
        <dbReference type="ARBA" id="ARBA00006068"/>
    </source>
</evidence>
<comment type="caution">
    <text evidence="5">The sequence shown here is derived from an EMBL/GenBank/DDBJ whole genome shotgun (WGS) entry which is preliminary data.</text>
</comment>
<dbReference type="EMBL" id="JAGGKG010000003">
    <property type="protein sequence ID" value="MBP1904353.1"/>
    <property type="molecule type" value="Genomic_DNA"/>
</dbReference>